<name>A0A7X1DZL7_9PSED</name>
<evidence type="ECO:0000256" key="1">
    <source>
        <dbReference type="SAM" id="Coils"/>
    </source>
</evidence>
<keyword evidence="6" id="KW-1185">Reference proteome</keyword>
<proteinExistence type="predicted"/>
<dbReference type="AlphaFoldDB" id="A0A7X1DZL7"/>
<evidence type="ECO:0000313" key="5">
    <source>
        <dbReference type="Proteomes" id="UP000520513"/>
    </source>
</evidence>
<evidence type="ECO:0000313" key="3">
    <source>
        <dbReference type="EMBL" id="MBC2405874.1"/>
    </source>
</evidence>
<accession>A0A7X1DZL7</accession>
<dbReference type="EMBL" id="JAAXCY010000003">
    <property type="protein sequence ID" value="MBC2405874.1"/>
    <property type="molecule type" value="Genomic_DNA"/>
</dbReference>
<feature type="coiled-coil region" evidence="1">
    <location>
        <begin position="15"/>
        <end position="42"/>
    </location>
</feature>
<evidence type="ECO:0000313" key="6">
    <source>
        <dbReference type="Proteomes" id="UP000534677"/>
    </source>
</evidence>
<organism evidence="4 5">
    <name type="scientific">Pseudomonas cremoris</name>
    <dbReference type="NCBI Taxonomy" id="2724178"/>
    <lineage>
        <taxon>Bacteria</taxon>
        <taxon>Pseudomonadati</taxon>
        <taxon>Pseudomonadota</taxon>
        <taxon>Gammaproteobacteria</taxon>
        <taxon>Pseudomonadales</taxon>
        <taxon>Pseudomonadaceae</taxon>
        <taxon>Pseudomonas</taxon>
    </lineage>
</organism>
<gene>
    <name evidence="2" type="ORF">HF209_12240</name>
    <name evidence="3" type="ORF">HF257_07660</name>
    <name evidence="4" type="ORF">HF257_10890</name>
</gene>
<dbReference type="EMBL" id="JAAXCZ010000005">
    <property type="protein sequence ID" value="MBC2381715.1"/>
    <property type="molecule type" value="Genomic_DNA"/>
</dbReference>
<reference evidence="5 6" key="1">
    <citation type="submission" date="2020-04" db="EMBL/GenBank/DDBJ databases">
        <title>Pseudomonas crami sp. nov., a novel proteolytic bacterial species isolated from cream.</title>
        <authorList>
            <person name="Hofmann K."/>
            <person name="Woller A."/>
            <person name="Huptas C."/>
            <person name="Wenning M."/>
            <person name="Scherer S."/>
            <person name="Doll E.V."/>
        </authorList>
    </citation>
    <scope>NUCLEOTIDE SEQUENCE [LARGE SCALE GENOMIC DNA]</scope>
    <source>
        <strain evidence="2 6">WS 5096</strain>
        <strain evidence="4 5">WS 5106</strain>
    </source>
</reference>
<dbReference type="RefSeq" id="WP_185707510.1">
    <property type="nucleotide sequence ID" value="NZ_JAAXCY010000003.1"/>
</dbReference>
<evidence type="ECO:0000313" key="4">
    <source>
        <dbReference type="EMBL" id="MBC2406510.1"/>
    </source>
</evidence>
<comment type="caution">
    <text evidence="4">The sequence shown here is derived from an EMBL/GenBank/DDBJ whole genome shotgun (WGS) entry which is preliminary data.</text>
</comment>
<evidence type="ECO:0000313" key="2">
    <source>
        <dbReference type="EMBL" id="MBC2381715.1"/>
    </source>
</evidence>
<dbReference type="Proteomes" id="UP000534677">
    <property type="component" value="Unassembled WGS sequence"/>
</dbReference>
<dbReference type="Proteomes" id="UP000520513">
    <property type="component" value="Unassembled WGS sequence"/>
</dbReference>
<protein>
    <submittedName>
        <fullName evidence="4">Uncharacterized protein</fullName>
    </submittedName>
</protein>
<dbReference type="EMBL" id="JAAXCY010000004">
    <property type="protein sequence ID" value="MBC2406510.1"/>
    <property type="molecule type" value="Genomic_DNA"/>
</dbReference>
<sequence length="145" mass="16026">MVNFIDSFNKGISAAERAIANKDEIDSVIEQLSEQLQQATNGRLKISIIQKQIPLSGLAIADIMNRKTYWAIAASNPLSSFQPKELAQWTFSENGYPCKIILTDAEIYCEDKTALENALAKMIATPEAGKKMKSVMEQKPTESDA</sequence>
<keyword evidence="1" id="KW-0175">Coiled coil</keyword>